<protein>
    <recommendedName>
        <fullName evidence="2 3">Single-stranded DNA-binding protein</fullName>
        <shortName evidence="2">SSB</shortName>
    </recommendedName>
</protein>
<dbReference type="PANTHER" id="PTHR10302:SF27">
    <property type="entry name" value="SINGLE-STRANDED DNA-BINDING PROTEIN"/>
    <property type="match status" value="1"/>
</dbReference>
<evidence type="ECO:0000256" key="2">
    <source>
        <dbReference type="HAMAP-Rule" id="MF_00984"/>
    </source>
</evidence>
<accession>A0AAW8WL49</accession>
<dbReference type="PROSITE" id="PS50935">
    <property type="entry name" value="SSB"/>
    <property type="match status" value="1"/>
</dbReference>
<evidence type="ECO:0000313" key="5">
    <source>
        <dbReference type="EMBL" id="MDT9609362.1"/>
    </source>
</evidence>
<dbReference type="InterPro" id="IPR011344">
    <property type="entry name" value="ssDNA-bd"/>
</dbReference>
<dbReference type="Pfam" id="PF00436">
    <property type="entry name" value="SSB"/>
    <property type="match status" value="1"/>
</dbReference>
<evidence type="ECO:0000313" key="6">
    <source>
        <dbReference type="Proteomes" id="UP001253287"/>
    </source>
</evidence>
<dbReference type="GO" id="GO:0006260">
    <property type="term" value="P:DNA replication"/>
    <property type="evidence" value="ECO:0007669"/>
    <property type="project" value="UniProtKB-UniRule"/>
</dbReference>
<keyword evidence="2" id="KW-0233">DNA recombination</keyword>
<comment type="caution">
    <text evidence="5">The sequence shown here is derived from an EMBL/GenBank/DDBJ whole genome shotgun (WGS) entry which is preliminary data.</text>
</comment>
<dbReference type="GO" id="GO:0003697">
    <property type="term" value="F:single-stranded DNA binding"/>
    <property type="evidence" value="ECO:0007669"/>
    <property type="project" value="UniProtKB-UniRule"/>
</dbReference>
<keyword evidence="2" id="KW-0235">DNA replication</keyword>
<dbReference type="SUPFAM" id="SSF50249">
    <property type="entry name" value="Nucleic acid-binding proteins"/>
    <property type="match status" value="1"/>
</dbReference>
<feature type="region of interest" description="Disordered" evidence="4">
    <location>
        <begin position="106"/>
        <end position="172"/>
    </location>
</feature>
<comment type="caution">
    <text evidence="2">Lacks conserved residue(s) required for the propagation of feature annotation.</text>
</comment>
<evidence type="ECO:0000256" key="3">
    <source>
        <dbReference type="PIRNR" id="PIRNR002070"/>
    </source>
</evidence>
<dbReference type="GO" id="GO:0009295">
    <property type="term" value="C:nucleoid"/>
    <property type="evidence" value="ECO:0007669"/>
    <property type="project" value="TreeGrafter"/>
</dbReference>
<dbReference type="InterPro" id="IPR012340">
    <property type="entry name" value="NA-bd_OB-fold"/>
</dbReference>
<dbReference type="CDD" id="cd04496">
    <property type="entry name" value="SSB_OBF"/>
    <property type="match status" value="1"/>
</dbReference>
<comment type="subunit">
    <text evidence="2">Homotetramer.</text>
</comment>
<feature type="short sequence motif" description="Important for interaction with partner proteins" evidence="2">
    <location>
        <begin position="167"/>
        <end position="172"/>
    </location>
</feature>
<dbReference type="NCBIfam" id="TIGR00621">
    <property type="entry name" value="ssb"/>
    <property type="match status" value="1"/>
</dbReference>
<dbReference type="GO" id="GO:0006310">
    <property type="term" value="P:DNA recombination"/>
    <property type="evidence" value="ECO:0007669"/>
    <property type="project" value="UniProtKB-UniRule"/>
</dbReference>
<proteinExistence type="inferred from homology"/>
<comment type="function">
    <text evidence="2">Plays an important role in DNA replication, recombination and repair. Binds to ssDNA and to an array of partner proteins to recruit them to their sites of action during DNA metabolism.</text>
</comment>
<dbReference type="Gene3D" id="2.40.50.140">
    <property type="entry name" value="Nucleic acid-binding proteins"/>
    <property type="match status" value="1"/>
</dbReference>
<dbReference type="GO" id="GO:0006281">
    <property type="term" value="P:DNA repair"/>
    <property type="evidence" value="ECO:0007669"/>
    <property type="project" value="UniProtKB-UniRule"/>
</dbReference>
<feature type="compositionally biased region" description="Low complexity" evidence="4">
    <location>
        <begin position="106"/>
        <end position="151"/>
    </location>
</feature>
<dbReference type="PANTHER" id="PTHR10302">
    <property type="entry name" value="SINGLE-STRANDED DNA-BINDING PROTEIN"/>
    <property type="match status" value="1"/>
</dbReference>
<dbReference type="PIRSF" id="PIRSF002070">
    <property type="entry name" value="SSB"/>
    <property type="match status" value="1"/>
</dbReference>
<dbReference type="RefSeq" id="WP_269260533.1">
    <property type="nucleotide sequence ID" value="NZ_JAKHMI010000044.1"/>
</dbReference>
<dbReference type="EMBL" id="JAVTXN010000015">
    <property type="protein sequence ID" value="MDT9609362.1"/>
    <property type="molecule type" value="Genomic_DNA"/>
</dbReference>
<reference evidence="5" key="1">
    <citation type="submission" date="2023-08" db="EMBL/GenBank/DDBJ databases">
        <title>Lactobacillus from the Female Urinary Tract.</title>
        <authorList>
            <person name="Stegman N."/>
            <person name="Jackson B."/>
            <person name="Steiling M."/>
            <person name="Sedano C."/>
            <person name="Wolfe A."/>
            <person name="Putonti C."/>
        </authorList>
    </citation>
    <scope>NUCLEOTIDE SEQUENCE</scope>
    <source>
        <strain evidence="5">UMB5661</strain>
    </source>
</reference>
<sequence>MINRVILTGRPTKKPVLRHTSSGISVTQCNLAVDRQYTNSNGERGADFISLVLWRKNAENFEKFVDKGQLIGIDGRLQSRSYENKDGQKVYVTEVVVNHFSFLESKQNSKNHSSDQSSNSQTNDSYNTSNNNSATSGDKQNNTNSTGNSSKTVDDPFNGTGSIDISDDDLPF</sequence>
<dbReference type="HAMAP" id="MF_00984">
    <property type="entry name" value="SSB"/>
    <property type="match status" value="1"/>
</dbReference>
<dbReference type="Proteomes" id="UP001253287">
    <property type="component" value="Unassembled WGS sequence"/>
</dbReference>
<evidence type="ECO:0000256" key="1">
    <source>
        <dbReference type="ARBA" id="ARBA00023125"/>
    </source>
</evidence>
<keyword evidence="2" id="KW-0227">DNA damage</keyword>
<keyword evidence="2" id="KW-0234">DNA repair</keyword>
<gene>
    <name evidence="5" type="primary">ssb</name>
    <name evidence="5" type="ORF">RON39_04360</name>
</gene>
<dbReference type="AlphaFoldDB" id="A0AAW8WL49"/>
<dbReference type="InterPro" id="IPR000424">
    <property type="entry name" value="Primosome_PriB/ssb"/>
</dbReference>
<name>A0AAW8WL49_9LACO</name>
<organism evidence="5 6">
    <name type="scientific">Lactobacillus crispatus</name>
    <dbReference type="NCBI Taxonomy" id="47770"/>
    <lineage>
        <taxon>Bacteria</taxon>
        <taxon>Bacillati</taxon>
        <taxon>Bacillota</taxon>
        <taxon>Bacilli</taxon>
        <taxon>Lactobacillales</taxon>
        <taxon>Lactobacillaceae</taxon>
        <taxon>Lactobacillus</taxon>
    </lineage>
</organism>
<keyword evidence="1 2" id="KW-0238">DNA-binding</keyword>
<evidence type="ECO:0000256" key="4">
    <source>
        <dbReference type="SAM" id="MobiDB-lite"/>
    </source>
</evidence>